<evidence type="ECO:0000313" key="7">
    <source>
        <dbReference type="EMBL" id="KHQ54783.1"/>
    </source>
</evidence>
<dbReference type="GO" id="GO:0030170">
    <property type="term" value="F:pyridoxal phosphate binding"/>
    <property type="evidence" value="ECO:0007669"/>
    <property type="project" value="InterPro"/>
</dbReference>
<name>A0A0B3S708_9RHOB</name>
<dbReference type="InterPro" id="IPR015422">
    <property type="entry name" value="PyrdxlP-dep_Trfase_small"/>
</dbReference>
<comment type="cofactor">
    <cofactor evidence="1 6">
        <name>pyridoxal 5'-phosphate</name>
        <dbReference type="ChEBI" id="CHEBI:597326"/>
    </cofactor>
</comment>
<dbReference type="GO" id="GO:0005737">
    <property type="term" value="C:cytoplasm"/>
    <property type="evidence" value="ECO:0007669"/>
    <property type="project" value="TreeGrafter"/>
</dbReference>
<evidence type="ECO:0000256" key="1">
    <source>
        <dbReference type="ARBA" id="ARBA00001933"/>
    </source>
</evidence>
<dbReference type="InterPro" id="IPR002129">
    <property type="entry name" value="PyrdxlP-dep_de-COase"/>
</dbReference>
<dbReference type="PANTHER" id="PTHR45677:SF8">
    <property type="entry name" value="CYSTEINE SULFINIC ACID DECARBOXYLASE"/>
    <property type="match status" value="1"/>
</dbReference>
<dbReference type="InterPro" id="IPR015424">
    <property type="entry name" value="PyrdxlP-dep_Trfase"/>
</dbReference>
<evidence type="ECO:0000256" key="4">
    <source>
        <dbReference type="ARBA" id="ARBA00022898"/>
    </source>
</evidence>
<sequence>MNVAVEADETGRMTAQAVLPHLSEAVFAIVANGGATNCGAVDDIAGLADLAQAHGLWLHVDGAYGGAALAAPAMRPAFDGIERADSLIVDPHEWLFAPYDNCALLYRDAGHGAAAHGQQAVYLDTVDKTHWNPSDCALYLTRRARGLPLWYSLAVHGTEAYAKAIATTRQVAEDIAKGIDAMPRLDLLLDPQLTVILFRPQNMDEAEMIVWGEMVFRLCIVNPATRADEVLAILETLTR</sequence>
<dbReference type="PANTHER" id="PTHR45677">
    <property type="entry name" value="GLUTAMATE DECARBOXYLASE-RELATED"/>
    <property type="match status" value="1"/>
</dbReference>
<dbReference type="AlphaFoldDB" id="A0A0B3S708"/>
<keyword evidence="3" id="KW-0210">Decarboxylase</keyword>
<dbReference type="EMBL" id="JSUQ01000002">
    <property type="protein sequence ID" value="KHQ54783.1"/>
    <property type="molecule type" value="Genomic_DNA"/>
</dbReference>
<organism evidence="7 8">
    <name type="scientific">Mameliella alba</name>
    <dbReference type="NCBI Taxonomy" id="561184"/>
    <lineage>
        <taxon>Bacteria</taxon>
        <taxon>Pseudomonadati</taxon>
        <taxon>Pseudomonadota</taxon>
        <taxon>Alphaproteobacteria</taxon>
        <taxon>Rhodobacterales</taxon>
        <taxon>Roseobacteraceae</taxon>
        <taxon>Mameliella</taxon>
    </lineage>
</organism>
<comment type="caution">
    <text evidence="7">The sequence shown here is derived from an EMBL/GenBank/DDBJ whole genome shotgun (WGS) entry which is preliminary data.</text>
</comment>
<dbReference type="GO" id="GO:0019752">
    <property type="term" value="P:carboxylic acid metabolic process"/>
    <property type="evidence" value="ECO:0007669"/>
    <property type="project" value="InterPro"/>
</dbReference>
<keyword evidence="8" id="KW-1185">Reference proteome</keyword>
<keyword evidence="4 6" id="KW-0663">Pyridoxal phosphate</keyword>
<evidence type="ECO:0000256" key="2">
    <source>
        <dbReference type="ARBA" id="ARBA00009533"/>
    </source>
</evidence>
<evidence type="ECO:0000313" key="8">
    <source>
        <dbReference type="Proteomes" id="UP000030960"/>
    </source>
</evidence>
<proteinExistence type="inferred from homology"/>
<accession>A0A0B3S708</accession>
<dbReference type="InterPro" id="IPR015421">
    <property type="entry name" value="PyrdxlP-dep_Trfase_major"/>
</dbReference>
<dbReference type="Gene3D" id="3.90.1150.10">
    <property type="entry name" value="Aspartate Aminotransferase, domain 1"/>
    <property type="match status" value="1"/>
</dbReference>
<protein>
    <submittedName>
        <fullName evidence="7">L-2,4-diaminobutyrate decarboxylase</fullName>
    </submittedName>
</protein>
<keyword evidence="5 6" id="KW-0456">Lyase</keyword>
<dbReference type="PATRIC" id="fig|1515334.3.peg.625"/>
<dbReference type="GO" id="GO:0016831">
    <property type="term" value="F:carboxy-lyase activity"/>
    <property type="evidence" value="ECO:0007669"/>
    <property type="project" value="UniProtKB-KW"/>
</dbReference>
<comment type="similarity">
    <text evidence="2 6">Belongs to the group II decarboxylase family.</text>
</comment>
<dbReference type="SUPFAM" id="SSF53383">
    <property type="entry name" value="PLP-dependent transferases"/>
    <property type="match status" value="1"/>
</dbReference>
<reference evidence="7 8" key="1">
    <citation type="submission" date="2014-10" db="EMBL/GenBank/DDBJ databases">
        <title>Genome sequence of Ponticoccus sp. strain UMTAT08 isolated from clonal culture of toxic dinoflagellate Alexandrium tamiyavanichii.</title>
        <authorList>
            <person name="Gan H.Y."/>
            <person name="Muhd D.-D."/>
            <person name="Mohd Noor M.E."/>
            <person name="Yeong Y.S."/>
            <person name="Usup G."/>
        </authorList>
    </citation>
    <scope>NUCLEOTIDE SEQUENCE [LARGE SCALE GENOMIC DNA]</scope>
    <source>
        <strain evidence="7 8">UMTAT08</strain>
    </source>
</reference>
<dbReference type="Proteomes" id="UP000030960">
    <property type="component" value="Unassembled WGS sequence"/>
</dbReference>
<evidence type="ECO:0000256" key="5">
    <source>
        <dbReference type="ARBA" id="ARBA00023239"/>
    </source>
</evidence>
<evidence type="ECO:0000256" key="6">
    <source>
        <dbReference type="RuleBase" id="RU000382"/>
    </source>
</evidence>
<evidence type="ECO:0000256" key="3">
    <source>
        <dbReference type="ARBA" id="ARBA00022793"/>
    </source>
</evidence>
<gene>
    <name evidence="7" type="ORF">OA50_00618</name>
</gene>
<dbReference type="Gene3D" id="3.40.640.10">
    <property type="entry name" value="Type I PLP-dependent aspartate aminotransferase-like (Major domain)"/>
    <property type="match status" value="1"/>
</dbReference>
<dbReference type="STRING" id="561184.SAMN05216376_107131"/>
<dbReference type="Pfam" id="PF00282">
    <property type="entry name" value="Pyridoxal_deC"/>
    <property type="match status" value="1"/>
</dbReference>